<keyword evidence="7 9" id="KW-0472">Membrane</keyword>
<sequence length="468" mass="50216">MEDQKRLPNAIEILFVLVGFIVVMFFFIVKFEISIQLALLTTWFLIMVVGLKIGYKYREMQQGILNGIFDGLEAVLILISVGALIGTWIAGGIVPSIIYYGLSVISPSVFLLTAFIICTVTSLATGTSFGSAGTAGIAMMGIGASFGFPLPLVAGAVISGCYVGDKLSPLSDTTVMTASLSKVDLIEHIKSMLTVSFPAWIIAGIAFTITGIFYQGDGDLSSVTSTMSSLEEHFNIGWYMIIPAVVVIVLLAMKMPSIPVILFGALLGSIWAFLFQGYPILDSINILYAGTSIDSGVEFIDNLLNRGGIVFMLDVIVLIIFALGVGGLMEKIGILRAIGDYLAKWATNAGKLTASTLLGGFFGNFFGGAAYVSLITASKITGENYDRLHIDRRVLSRNTEAGGTVTTPMVPWSDGGVFMASALGVATLNYLPFLWFNFLVIIISLIYGFSDKFIWKVDPQDASSEKAV</sequence>
<proteinExistence type="inferred from homology"/>
<dbReference type="OrthoDB" id="9762978at2"/>
<evidence type="ECO:0000256" key="3">
    <source>
        <dbReference type="ARBA" id="ARBA00022449"/>
    </source>
</evidence>
<dbReference type="PANTHER" id="PTHR33451:SF3">
    <property type="entry name" value="MALATE-2H(+)_NA(+)-LACTATE ANTIPORTER"/>
    <property type="match status" value="1"/>
</dbReference>
<evidence type="ECO:0000259" key="10">
    <source>
        <dbReference type="Pfam" id="PF03553"/>
    </source>
</evidence>
<dbReference type="AlphaFoldDB" id="A0A2V3VFB4"/>
<dbReference type="RefSeq" id="WP_110397595.1">
    <property type="nucleotide sequence ID" value="NZ_JBHUHB010000001.1"/>
</dbReference>
<keyword evidence="2" id="KW-0813">Transport</keyword>
<protein>
    <submittedName>
        <fullName evidence="11">Malate + proton/lactate + sodium antiporter (NhaC family)</fullName>
    </submittedName>
</protein>
<keyword evidence="5 9" id="KW-0812">Transmembrane</keyword>
<dbReference type="InterPro" id="IPR004770">
    <property type="entry name" value="Na/H_antiport_NhaC"/>
</dbReference>
<feature type="transmembrane region" description="Helical" evidence="9">
    <location>
        <begin position="97"/>
        <end position="120"/>
    </location>
</feature>
<dbReference type="NCBIfam" id="TIGR00931">
    <property type="entry name" value="antiport_nhaC"/>
    <property type="match status" value="1"/>
</dbReference>
<dbReference type="Pfam" id="PF03553">
    <property type="entry name" value="Na_H_antiporter"/>
    <property type="match status" value="1"/>
</dbReference>
<evidence type="ECO:0000256" key="6">
    <source>
        <dbReference type="ARBA" id="ARBA00022989"/>
    </source>
</evidence>
<feature type="transmembrane region" description="Helical" evidence="9">
    <location>
        <begin position="7"/>
        <end position="29"/>
    </location>
</feature>
<dbReference type="Proteomes" id="UP000247978">
    <property type="component" value="Unassembled WGS sequence"/>
</dbReference>
<dbReference type="PANTHER" id="PTHR33451">
    <property type="entry name" value="MALATE-2H(+)/NA(+)-LACTATE ANTIPORTER"/>
    <property type="match status" value="1"/>
</dbReference>
<feature type="transmembrane region" description="Helical" evidence="9">
    <location>
        <begin position="260"/>
        <end position="281"/>
    </location>
</feature>
<feature type="transmembrane region" description="Helical" evidence="9">
    <location>
        <begin position="236"/>
        <end position="253"/>
    </location>
</feature>
<evidence type="ECO:0000256" key="1">
    <source>
        <dbReference type="ARBA" id="ARBA00004651"/>
    </source>
</evidence>
<dbReference type="InterPro" id="IPR052180">
    <property type="entry name" value="NhaC_Na-H+_Antiporter"/>
</dbReference>
<dbReference type="GO" id="GO:0015297">
    <property type="term" value="F:antiporter activity"/>
    <property type="evidence" value="ECO:0007669"/>
    <property type="project" value="UniProtKB-KW"/>
</dbReference>
<feature type="transmembrane region" description="Helical" evidence="9">
    <location>
        <begin position="309"/>
        <end position="329"/>
    </location>
</feature>
<organism evidence="11 12">
    <name type="scientific">Pseudogracilibacillus auburnensis</name>
    <dbReference type="NCBI Taxonomy" id="1494959"/>
    <lineage>
        <taxon>Bacteria</taxon>
        <taxon>Bacillati</taxon>
        <taxon>Bacillota</taxon>
        <taxon>Bacilli</taxon>
        <taxon>Bacillales</taxon>
        <taxon>Bacillaceae</taxon>
        <taxon>Pseudogracilibacillus</taxon>
    </lineage>
</organism>
<keyword evidence="12" id="KW-1185">Reference proteome</keyword>
<name>A0A2V3VFB4_9BACI</name>
<dbReference type="InterPro" id="IPR018461">
    <property type="entry name" value="Na/H_Antiport_NhaC-like_C"/>
</dbReference>
<evidence type="ECO:0000256" key="8">
    <source>
        <dbReference type="ARBA" id="ARBA00038435"/>
    </source>
</evidence>
<keyword evidence="4" id="KW-1003">Cell membrane</keyword>
<comment type="similarity">
    <text evidence="8">Belongs to the NhaC Na(+)/H(+) (TC 2.A.35) antiporter family.</text>
</comment>
<feature type="domain" description="Na+/H+ antiporter NhaC-like C-terminal" evidence="10">
    <location>
        <begin position="160"/>
        <end position="450"/>
    </location>
</feature>
<evidence type="ECO:0000256" key="7">
    <source>
        <dbReference type="ARBA" id="ARBA00023136"/>
    </source>
</evidence>
<accession>A0A2V3VFB4</accession>
<evidence type="ECO:0000313" key="11">
    <source>
        <dbReference type="EMBL" id="PXW80453.1"/>
    </source>
</evidence>
<comment type="subcellular location">
    <subcellularLocation>
        <location evidence="1">Cell membrane</location>
        <topology evidence="1">Multi-pass membrane protein</topology>
    </subcellularLocation>
</comment>
<keyword evidence="6 9" id="KW-1133">Transmembrane helix</keyword>
<evidence type="ECO:0000256" key="5">
    <source>
        <dbReference type="ARBA" id="ARBA00022692"/>
    </source>
</evidence>
<comment type="caution">
    <text evidence="11">The sequence shown here is derived from an EMBL/GenBank/DDBJ whole genome shotgun (WGS) entry which is preliminary data.</text>
</comment>
<evidence type="ECO:0000256" key="2">
    <source>
        <dbReference type="ARBA" id="ARBA00022448"/>
    </source>
</evidence>
<reference evidence="11 12" key="1">
    <citation type="submission" date="2018-05" db="EMBL/GenBank/DDBJ databases">
        <title>Genomic Encyclopedia of Type Strains, Phase IV (KMG-IV): sequencing the most valuable type-strain genomes for metagenomic binning, comparative biology and taxonomic classification.</title>
        <authorList>
            <person name="Goeker M."/>
        </authorList>
    </citation>
    <scope>NUCLEOTIDE SEQUENCE [LARGE SCALE GENOMIC DNA]</scope>
    <source>
        <strain evidence="11 12">DSM 28556</strain>
    </source>
</reference>
<dbReference type="EMBL" id="QJJQ01000027">
    <property type="protein sequence ID" value="PXW80453.1"/>
    <property type="molecule type" value="Genomic_DNA"/>
</dbReference>
<feature type="transmembrane region" description="Helical" evidence="9">
    <location>
        <begin position="35"/>
        <end position="55"/>
    </location>
</feature>
<evidence type="ECO:0000256" key="9">
    <source>
        <dbReference type="SAM" id="Phobius"/>
    </source>
</evidence>
<evidence type="ECO:0000313" key="12">
    <source>
        <dbReference type="Proteomes" id="UP000247978"/>
    </source>
</evidence>
<evidence type="ECO:0000256" key="4">
    <source>
        <dbReference type="ARBA" id="ARBA00022475"/>
    </source>
</evidence>
<feature type="transmembrane region" description="Helical" evidence="9">
    <location>
        <begin position="67"/>
        <end position="91"/>
    </location>
</feature>
<keyword evidence="3" id="KW-0050">Antiport</keyword>
<dbReference type="GO" id="GO:0005886">
    <property type="term" value="C:plasma membrane"/>
    <property type="evidence" value="ECO:0007669"/>
    <property type="project" value="UniProtKB-SubCell"/>
</dbReference>
<gene>
    <name evidence="11" type="ORF">DFR56_12723</name>
</gene>
<feature type="transmembrane region" description="Helical" evidence="9">
    <location>
        <begin position="197"/>
        <end position="216"/>
    </location>
</feature>
<feature type="transmembrane region" description="Helical" evidence="9">
    <location>
        <begin position="428"/>
        <end position="449"/>
    </location>
</feature>